<evidence type="ECO:0000256" key="2">
    <source>
        <dbReference type="ARBA" id="ARBA00022475"/>
    </source>
</evidence>
<evidence type="ECO:0000256" key="5">
    <source>
        <dbReference type="ARBA" id="ARBA00023136"/>
    </source>
</evidence>
<keyword evidence="4 6" id="KW-1133">Transmembrane helix</keyword>
<dbReference type="AlphaFoldDB" id="A0A7Y9R2K6"/>
<feature type="transmembrane region" description="Helical" evidence="6">
    <location>
        <begin position="111"/>
        <end position="133"/>
    </location>
</feature>
<accession>A0A7Y9R2K6</accession>
<dbReference type="PANTHER" id="PTHR36115">
    <property type="entry name" value="PROLINE-RICH ANTIGEN HOMOLOG-RELATED"/>
    <property type="match status" value="1"/>
</dbReference>
<feature type="domain" description="RDD" evidence="7">
    <location>
        <begin position="21"/>
        <end position="168"/>
    </location>
</feature>
<feature type="transmembrane region" description="Helical" evidence="6">
    <location>
        <begin position="68"/>
        <end position="90"/>
    </location>
</feature>
<keyword evidence="5 6" id="KW-0472">Membrane</keyword>
<name>A0A7Y9R2K6_9BURK</name>
<evidence type="ECO:0000256" key="4">
    <source>
        <dbReference type="ARBA" id="ARBA00022989"/>
    </source>
</evidence>
<reference evidence="8 9" key="1">
    <citation type="submission" date="2020-07" db="EMBL/GenBank/DDBJ databases">
        <title>Genomic Encyclopedia of Archaeal and Bacterial Type Strains, Phase II (KMG-II): from individual species to whole genera.</title>
        <authorList>
            <person name="Goeker M."/>
        </authorList>
    </citation>
    <scope>NUCLEOTIDE SEQUENCE [LARGE SCALE GENOMIC DNA]</scope>
    <source>
        <strain evidence="8 9">DSM 21226</strain>
    </source>
</reference>
<dbReference type="InterPro" id="IPR051791">
    <property type="entry name" value="Pra-immunoreactive"/>
</dbReference>
<feature type="transmembrane region" description="Helical" evidence="6">
    <location>
        <begin position="139"/>
        <end position="157"/>
    </location>
</feature>
<dbReference type="RefSeq" id="WP_179635024.1">
    <property type="nucleotide sequence ID" value="NZ_CAXYYM010000010.1"/>
</dbReference>
<proteinExistence type="predicted"/>
<keyword evidence="3 6" id="KW-0812">Transmembrane</keyword>
<evidence type="ECO:0000259" key="7">
    <source>
        <dbReference type="Pfam" id="PF06271"/>
    </source>
</evidence>
<comment type="subcellular location">
    <subcellularLocation>
        <location evidence="1">Cell membrane</location>
        <topology evidence="1">Multi-pass membrane protein</topology>
    </subcellularLocation>
</comment>
<evidence type="ECO:0000256" key="1">
    <source>
        <dbReference type="ARBA" id="ARBA00004651"/>
    </source>
</evidence>
<dbReference type="Proteomes" id="UP000518288">
    <property type="component" value="Unassembled WGS sequence"/>
</dbReference>
<evidence type="ECO:0000256" key="3">
    <source>
        <dbReference type="ARBA" id="ARBA00022692"/>
    </source>
</evidence>
<evidence type="ECO:0000313" key="8">
    <source>
        <dbReference type="EMBL" id="NYG34373.1"/>
    </source>
</evidence>
<organism evidence="8 9">
    <name type="scientific">Sphaerotilus montanus</name>
    <dbReference type="NCBI Taxonomy" id="522889"/>
    <lineage>
        <taxon>Bacteria</taxon>
        <taxon>Pseudomonadati</taxon>
        <taxon>Pseudomonadota</taxon>
        <taxon>Betaproteobacteria</taxon>
        <taxon>Burkholderiales</taxon>
        <taxon>Sphaerotilaceae</taxon>
        <taxon>Sphaerotilus</taxon>
    </lineage>
</organism>
<gene>
    <name evidence="8" type="ORF">BDD16_003359</name>
</gene>
<dbReference type="GO" id="GO:0005886">
    <property type="term" value="C:plasma membrane"/>
    <property type="evidence" value="ECO:0007669"/>
    <property type="project" value="UniProtKB-SubCell"/>
</dbReference>
<evidence type="ECO:0000256" key="6">
    <source>
        <dbReference type="SAM" id="Phobius"/>
    </source>
</evidence>
<dbReference type="Pfam" id="PF06271">
    <property type="entry name" value="RDD"/>
    <property type="match status" value="1"/>
</dbReference>
<sequence>MAPRTALPYTPEDADPATLPTPGLRRRFAAMLYEGVVLFGVLMVSGLLFSTLTDQRHALQGRLELQGFLFAVLGLYFAWFWVHGGQTVAMKTWHVRVVRLDGRPLGWRGALARYALSWMWFLPALGVAGALNLHSSGEYALALLAGMAAYAILTRLLPDRQFLHDRLCETRLVTWRPAPRRR</sequence>
<dbReference type="PANTHER" id="PTHR36115:SF10">
    <property type="entry name" value="RDD DOMAIN-CONTAINING PROTEIN"/>
    <property type="match status" value="1"/>
</dbReference>
<keyword evidence="9" id="KW-1185">Reference proteome</keyword>
<dbReference type="InterPro" id="IPR010432">
    <property type="entry name" value="RDD"/>
</dbReference>
<protein>
    <submittedName>
        <fullName evidence="8">Putative RDD family membrane protein YckC</fullName>
    </submittedName>
</protein>
<keyword evidence="2" id="KW-1003">Cell membrane</keyword>
<feature type="transmembrane region" description="Helical" evidence="6">
    <location>
        <begin position="28"/>
        <end position="48"/>
    </location>
</feature>
<evidence type="ECO:0000313" key="9">
    <source>
        <dbReference type="Proteomes" id="UP000518288"/>
    </source>
</evidence>
<comment type="caution">
    <text evidence="8">The sequence shown here is derived from an EMBL/GenBank/DDBJ whole genome shotgun (WGS) entry which is preliminary data.</text>
</comment>
<dbReference type="EMBL" id="JACCFH010000001">
    <property type="protein sequence ID" value="NYG34373.1"/>
    <property type="molecule type" value="Genomic_DNA"/>
</dbReference>